<dbReference type="InterPro" id="IPR019490">
    <property type="entry name" value="Glu6P/Mann6P_isomerase_C"/>
</dbReference>
<dbReference type="InterPro" id="IPR046348">
    <property type="entry name" value="SIS_dom_sf"/>
</dbReference>
<dbReference type="GO" id="GO:0097367">
    <property type="term" value="F:carbohydrate derivative binding"/>
    <property type="evidence" value="ECO:0007669"/>
    <property type="project" value="InterPro"/>
</dbReference>
<dbReference type="Proteomes" id="UP000178533">
    <property type="component" value="Unassembled WGS sequence"/>
</dbReference>
<evidence type="ECO:0000256" key="1">
    <source>
        <dbReference type="ARBA" id="ARBA00010523"/>
    </source>
</evidence>
<dbReference type="GO" id="GO:0004347">
    <property type="term" value="F:glucose-6-phosphate isomerase activity"/>
    <property type="evidence" value="ECO:0007669"/>
    <property type="project" value="InterPro"/>
</dbReference>
<reference evidence="4 5" key="1">
    <citation type="journal article" date="2016" name="Nat. Commun.">
        <title>Thousands of microbial genomes shed light on interconnected biogeochemical processes in an aquifer system.</title>
        <authorList>
            <person name="Anantharaman K."/>
            <person name="Brown C.T."/>
            <person name="Hug L.A."/>
            <person name="Sharon I."/>
            <person name="Castelle C.J."/>
            <person name="Probst A.J."/>
            <person name="Thomas B.C."/>
            <person name="Singh A."/>
            <person name="Wilkins M.J."/>
            <person name="Karaoz U."/>
            <person name="Brodie E.L."/>
            <person name="Williams K.H."/>
            <person name="Hubbard S.S."/>
            <person name="Banfield J.F."/>
        </authorList>
    </citation>
    <scope>NUCLEOTIDE SEQUENCE [LARGE SCALE GENOMIC DNA]</scope>
</reference>
<dbReference type="STRING" id="1802481.A2W13_00770"/>
<dbReference type="InterPro" id="IPR001347">
    <property type="entry name" value="SIS_dom"/>
</dbReference>
<dbReference type="GO" id="GO:1901135">
    <property type="term" value="P:carbohydrate derivative metabolic process"/>
    <property type="evidence" value="ECO:0007669"/>
    <property type="project" value="InterPro"/>
</dbReference>
<keyword evidence="2" id="KW-0413">Isomerase</keyword>
<evidence type="ECO:0000259" key="3">
    <source>
        <dbReference type="PROSITE" id="PS51464"/>
    </source>
</evidence>
<feature type="domain" description="SIS" evidence="3">
    <location>
        <begin position="41"/>
        <end position="182"/>
    </location>
</feature>
<organism evidence="4 5">
    <name type="scientific">Candidatus Woesebacteria bacterium RBG_16_36_11</name>
    <dbReference type="NCBI Taxonomy" id="1802481"/>
    <lineage>
        <taxon>Bacteria</taxon>
        <taxon>Candidatus Woeseibacteriota</taxon>
    </lineage>
</organism>
<dbReference type="Pfam" id="PF10432">
    <property type="entry name" value="bact-PGI_C"/>
    <property type="match status" value="1"/>
</dbReference>
<dbReference type="GO" id="GO:0005975">
    <property type="term" value="P:carbohydrate metabolic process"/>
    <property type="evidence" value="ECO:0007669"/>
    <property type="project" value="InterPro"/>
</dbReference>
<evidence type="ECO:0000256" key="2">
    <source>
        <dbReference type="ARBA" id="ARBA00023235"/>
    </source>
</evidence>
<protein>
    <recommendedName>
        <fullName evidence="3">SIS domain-containing protein</fullName>
    </recommendedName>
</protein>
<dbReference type="SUPFAM" id="SSF53697">
    <property type="entry name" value="SIS domain"/>
    <property type="match status" value="1"/>
</dbReference>
<dbReference type="Gene3D" id="3.40.50.10490">
    <property type="entry name" value="Glucose-6-phosphate isomerase like protein, domain 1"/>
    <property type="match status" value="2"/>
</dbReference>
<proteinExistence type="inferred from homology"/>
<gene>
    <name evidence="4" type="ORF">A2W13_00770</name>
</gene>
<sequence>MVNINSAEEIKIFDTGFVLDSIRKLPDQVEQAWKEIKNLPTPQECSLSKNVVIAGMGGSALGGRIIDSLIPERARTPIEVFTQFHIPKYVNKDTLIIISSYSGNTEETISDFYEALNRNAQIFGITTGGKLADLFKQNNIPSYIFDPKENPSNQPRFGLGYSVAGILAILSRCEFIFTLDEEIEKCITEIRKLTKEFDVDIPENSNLAKSIALKIKDTIPILVASEHLLGSAHSFKNQINETAKSFSSLFDIPELNHHLMEGLKYPAKAKELLNFLFIESNLYSPNVVKRYPITMDVVEKNSINYLKYTATLETKLMQAFEIMILGSFVSFYLALLNGADPKSIPWVDYFKEKLK</sequence>
<accession>A0A1F7XAY4</accession>
<dbReference type="GO" id="GO:0004476">
    <property type="term" value="F:mannose-6-phosphate isomerase activity"/>
    <property type="evidence" value="ECO:0007669"/>
    <property type="project" value="InterPro"/>
</dbReference>
<dbReference type="PROSITE" id="PS51464">
    <property type="entry name" value="SIS"/>
    <property type="match status" value="1"/>
</dbReference>
<evidence type="ECO:0000313" key="4">
    <source>
        <dbReference type="EMBL" id="OGM12171.1"/>
    </source>
</evidence>
<dbReference type="EMBL" id="MGFT01000004">
    <property type="protein sequence ID" value="OGM12171.1"/>
    <property type="molecule type" value="Genomic_DNA"/>
</dbReference>
<comment type="caution">
    <text evidence="4">The sequence shown here is derived from an EMBL/GenBank/DDBJ whole genome shotgun (WGS) entry which is preliminary data.</text>
</comment>
<dbReference type="CDD" id="cd05637">
    <property type="entry name" value="SIS_PGI_PMI_2"/>
    <property type="match status" value="1"/>
</dbReference>
<dbReference type="AlphaFoldDB" id="A0A1F7XAY4"/>
<name>A0A1F7XAY4_9BACT</name>
<comment type="similarity">
    <text evidence="1">Belongs to the PGI/PMI family.</text>
</comment>
<evidence type="ECO:0000313" key="5">
    <source>
        <dbReference type="Proteomes" id="UP000178533"/>
    </source>
</evidence>